<dbReference type="FunFam" id="3.40.50.300:FF:000865">
    <property type="entry name" value="ATP-dependent RNA helicase DDX54"/>
    <property type="match status" value="1"/>
</dbReference>
<evidence type="ECO:0000256" key="10">
    <source>
        <dbReference type="ARBA" id="ARBA00022771"/>
    </source>
</evidence>
<keyword evidence="29" id="KW-1185">Reference proteome</keyword>
<dbReference type="SMART" id="SM01123">
    <property type="entry name" value="DBP10CT"/>
    <property type="match status" value="1"/>
</dbReference>
<feature type="region of interest" description="Disordered" evidence="23">
    <location>
        <begin position="518"/>
        <end position="553"/>
    </location>
</feature>
<feature type="compositionally biased region" description="Basic and acidic residues" evidence="23">
    <location>
        <begin position="581"/>
        <end position="591"/>
    </location>
</feature>
<feature type="domain" description="Helicase C-terminal" evidence="26">
    <location>
        <begin position="253"/>
        <end position="403"/>
    </location>
</feature>
<reference evidence="28 29" key="1">
    <citation type="submission" date="2022-04" db="EMBL/GenBank/DDBJ databases">
        <title>Chromosome-level reference genomes for two strains of Caenorhabditis briggsae: an improved platform for comparative genomics.</title>
        <authorList>
            <person name="Stevens L."/>
            <person name="Andersen E."/>
        </authorList>
    </citation>
    <scope>NUCLEOTIDE SEQUENCE [LARGE SCALE GENOMIC DNA]</scope>
    <source>
        <strain evidence="28">VX34</strain>
        <tissue evidence="28">Whole-organism</tissue>
    </source>
</reference>
<evidence type="ECO:0000256" key="7">
    <source>
        <dbReference type="ARBA" id="ARBA00022723"/>
    </source>
</evidence>
<comment type="similarity">
    <text evidence="3">Belongs to the EGR C2H2-type zinc-finger protein family.</text>
</comment>
<dbReference type="Gene3D" id="3.30.160.60">
    <property type="entry name" value="Classic Zinc Finger"/>
    <property type="match status" value="2"/>
</dbReference>
<evidence type="ECO:0000256" key="6">
    <source>
        <dbReference type="ARBA" id="ARBA00022490"/>
    </source>
</evidence>
<keyword evidence="17" id="KW-0238">DNA-binding</keyword>
<keyword evidence="15" id="KW-0694">RNA-binding</keyword>
<feature type="compositionally biased region" description="Basic and acidic residues" evidence="23">
    <location>
        <begin position="748"/>
        <end position="759"/>
    </location>
</feature>
<dbReference type="GO" id="GO:0003723">
    <property type="term" value="F:RNA binding"/>
    <property type="evidence" value="ECO:0007669"/>
    <property type="project" value="UniProtKB-KW"/>
</dbReference>
<protein>
    <recommendedName>
        <fullName evidence="5">RNA helicase</fullName>
        <ecNumber evidence="5">3.6.4.13</ecNumber>
    </recommendedName>
</protein>
<dbReference type="InterPro" id="IPR012541">
    <property type="entry name" value="DBP10_C"/>
</dbReference>
<dbReference type="PROSITE" id="PS00039">
    <property type="entry name" value="DEAD_ATP_HELICASE"/>
    <property type="match status" value="1"/>
</dbReference>
<keyword evidence="19" id="KW-0539">Nucleus</keyword>
<dbReference type="InterPro" id="IPR013087">
    <property type="entry name" value="Znf_C2H2_type"/>
</dbReference>
<keyword evidence="16" id="KW-0805">Transcription regulation</keyword>
<feature type="compositionally biased region" description="Low complexity" evidence="23">
    <location>
        <begin position="795"/>
        <end position="806"/>
    </location>
</feature>
<evidence type="ECO:0000256" key="4">
    <source>
        <dbReference type="ARBA" id="ARBA00010379"/>
    </source>
</evidence>
<keyword evidence="12" id="KW-0347">Helicase</keyword>
<dbReference type="InterPro" id="IPR014001">
    <property type="entry name" value="Helicase_ATP-bd"/>
</dbReference>
<comment type="catalytic activity">
    <reaction evidence="20">
        <text>ATP + H2O = ADP + phosphate + H(+)</text>
        <dbReference type="Rhea" id="RHEA:13065"/>
        <dbReference type="ChEBI" id="CHEBI:15377"/>
        <dbReference type="ChEBI" id="CHEBI:15378"/>
        <dbReference type="ChEBI" id="CHEBI:30616"/>
        <dbReference type="ChEBI" id="CHEBI:43474"/>
        <dbReference type="ChEBI" id="CHEBI:456216"/>
        <dbReference type="EC" id="3.6.4.13"/>
    </reaction>
</comment>
<evidence type="ECO:0000256" key="23">
    <source>
        <dbReference type="SAM" id="MobiDB-lite"/>
    </source>
</evidence>
<gene>
    <name evidence="28" type="ORF">L5515_012653</name>
</gene>
<dbReference type="PANTHER" id="PTHR47959">
    <property type="entry name" value="ATP-DEPENDENT RNA HELICASE RHLE-RELATED"/>
    <property type="match status" value="1"/>
</dbReference>
<dbReference type="SMART" id="SM00487">
    <property type="entry name" value="DEXDc"/>
    <property type="match status" value="1"/>
</dbReference>
<keyword evidence="10 21" id="KW-0863">Zinc-finger</keyword>
<evidence type="ECO:0000256" key="5">
    <source>
        <dbReference type="ARBA" id="ARBA00012552"/>
    </source>
</evidence>
<evidence type="ECO:0000256" key="15">
    <source>
        <dbReference type="ARBA" id="ARBA00022884"/>
    </source>
</evidence>
<dbReference type="SUPFAM" id="SSF57667">
    <property type="entry name" value="beta-beta-alpha zinc fingers"/>
    <property type="match status" value="1"/>
</dbReference>
<feature type="region of interest" description="Disordered" evidence="23">
    <location>
        <begin position="580"/>
        <end position="607"/>
    </location>
</feature>
<dbReference type="GO" id="GO:0005730">
    <property type="term" value="C:nucleolus"/>
    <property type="evidence" value="ECO:0007669"/>
    <property type="project" value="UniProtKB-SubCell"/>
</dbReference>
<dbReference type="InterPro" id="IPR033517">
    <property type="entry name" value="DDX54/DBP10_DEAD-box_helicase"/>
</dbReference>
<dbReference type="Gene3D" id="3.40.50.300">
    <property type="entry name" value="P-loop containing nucleotide triphosphate hydrolases"/>
    <property type="match status" value="2"/>
</dbReference>
<feature type="compositionally biased region" description="Gly residues" evidence="23">
    <location>
        <begin position="785"/>
        <end position="794"/>
    </location>
</feature>
<organism evidence="28 29">
    <name type="scientific">Caenorhabditis briggsae</name>
    <dbReference type="NCBI Taxonomy" id="6238"/>
    <lineage>
        <taxon>Eukaryota</taxon>
        <taxon>Metazoa</taxon>
        <taxon>Ecdysozoa</taxon>
        <taxon>Nematoda</taxon>
        <taxon>Chromadorea</taxon>
        <taxon>Rhabditida</taxon>
        <taxon>Rhabditina</taxon>
        <taxon>Rhabditomorpha</taxon>
        <taxon>Rhabditoidea</taxon>
        <taxon>Rhabditidae</taxon>
        <taxon>Peloderinae</taxon>
        <taxon>Caenorhabditis</taxon>
    </lineage>
</organism>
<keyword evidence="9" id="KW-0547">Nucleotide-binding</keyword>
<dbReference type="CDD" id="cd17959">
    <property type="entry name" value="DEADc_DDX54"/>
    <property type="match status" value="1"/>
</dbReference>
<evidence type="ECO:0000256" key="14">
    <source>
        <dbReference type="ARBA" id="ARBA00022840"/>
    </source>
</evidence>
<feature type="compositionally biased region" description="Low complexity" evidence="23">
    <location>
        <begin position="838"/>
        <end position="853"/>
    </location>
</feature>
<evidence type="ECO:0000256" key="19">
    <source>
        <dbReference type="ARBA" id="ARBA00023242"/>
    </source>
</evidence>
<feature type="short sequence motif" description="Q motif" evidence="22">
    <location>
        <begin position="24"/>
        <end position="52"/>
    </location>
</feature>
<evidence type="ECO:0000256" key="2">
    <source>
        <dbReference type="ARBA" id="ARBA00004604"/>
    </source>
</evidence>
<evidence type="ECO:0000259" key="24">
    <source>
        <dbReference type="PROSITE" id="PS50157"/>
    </source>
</evidence>
<feature type="compositionally biased region" description="Basic and acidic residues" evidence="23">
    <location>
        <begin position="529"/>
        <end position="553"/>
    </location>
</feature>
<sequence length="1123" mass="127634">MASDDEEDFKQLQQSQNRKHKKAGGWQQLGLDHTIFKAIEKKGFNQPTPIQRKTIPCIMDGKDVVAMSRTGSGKTAAFVIPMLQKLKGRDTKGIRALMVSPTRELALQTFKVVKELGRFTGLRCACLVGGDVLEDQFSTIHENPDILLATPGRLLHVIVEMDLRLQFVQYVVFDEADRLFEMGFQDQLTETLKRIPESRQTLLFSATLPKMLVDFAKAGLTDPMLVRLDVDEKVSDKLSMVFCMCRPDEKLFALLHLCRRMDRENKQTVVFCATMKHVEYVVGILHRAGIDCSFVYSQLDATARKQNIQKFHEKQNNILVVTDVAARGVDIPLLDTVINLHFPSKAKLYVHRVGRVARAGRSGTAISLIANDELPYLTDLFMFLGKPIKFATDGSEYKEDETLIGRVPDSIVSLETEFFNSIHDNNEEMIDLRQKATNAMMKYTRTRQPPSAESARRVKQDIRTDSVECAPHPFLKADGDKQSNDILNRISAYKSRNTIFEMNKSQKSQALAVMQAKRKAHEPRISTVTEEKRKQKEERAQKEAEENSEKIDKINNGEKLGDVVDETELEAVFGTVIGATKHKETSEENPGKKKSGGGQGKKIDRQEQMRFEREKHYVPYTSADHVAERQLALDKVDFARQAEGASVDIIMDDDRGMYNQKHGQRWDRRLKKYVGLSGNEPANKKIRTEDGTWLPASYKTGKYEEWKQKQKIGFKKDGGEESGETQQTQDYGRKRKWKNEAAKSAGPKHSELKNKDQILKGRRKQEKLENYMEHRRQSNLKKKAMGGGVSGFKRGGASAKRGGASKIARDTDCARLISFPMMNRMIHTQSEPQTSFGSNQHMQQQQQSQPQHNQHPHQNQHARLINQIISHAYAQEPFDSSLLLNNGQQKFDFLPNLPGGHPSHLMQNGLANNNQQQNPRGTNNGTTTVKKAKKGQGPGRRPALDANGMPKERPFICPRPDCGKRFCRNDHLQRHMRIHTGQRMFQCQTCLRAFSRSDHLAKHERTHSSDKPFSCLTCARRFHKHEEKKKHEEKCKHNVDDQQQQQVGNRQQQLNLISGGHNMYQNPMISNALMQSPNSSNLMMIPPSTTTVQFNKNQSIIGNQQQAPPTNPLEIRSLIAQNH</sequence>
<evidence type="ECO:0000256" key="18">
    <source>
        <dbReference type="ARBA" id="ARBA00023163"/>
    </source>
</evidence>
<evidence type="ECO:0000259" key="27">
    <source>
        <dbReference type="PROSITE" id="PS51195"/>
    </source>
</evidence>
<dbReference type="CDD" id="cd18787">
    <property type="entry name" value="SF2_C_DEAD"/>
    <property type="match status" value="1"/>
</dbReference>
<evidence type="ECO:0000259" key="26">
    <source>
        <dbReference type="PROSITE" id="PS51194"/>
    </source>
</evidence>
<evidence type="ECO:0000256" key="11">
    <source>
        <dbReference type="ARBA" id="ARBA00022801"/>
    </source>
</evidence>
<dbReference type="GO" id="GO:0005524">
    <property type="term" value="F:ATP binding"/>
    <property type="evidence" value="ECO:0007669"/>
    <property type="project" value="UniProtKB-KW"/>
</dbReference>
<dbReference type="PROSITE" id="PS51195">
    <property type="entry name" value="Q_MOTIF"/>
    <property type="match status" value="1"/>
</dbReference>
<keyword evidence="6" id="KW-0963">Cytoplasm</keyword>
<keyword evidence="14" id="KW-0067">ATP-binding</keyword>
<feature type="domain" description="DEAD-box RNA helicase Q" evidence="27">
    <location>
        <begin position="24"/>
        <end position="52"/>
    </location>
</feature>
<feature type="compositionally biased region" description="Basic and acidic residues" evidence="23">
    <location>
        <begin position="766"/>
        <end position="776"/>
    </location>
</feature>
<dbReference type="SMART" id="SM00355">
    <property type="entry name" value="ZnF_C2H2"/>
    <property type="match status" value="3"/>
</dbReference>
<keyword evidence="8" id="KW-0677">Repeat</keyword>
<feature type="region of interest" description="Disordered" evidence="23">
    <location>
        <begin position="831"/>
        <end position="859"/>
    </location>
</feature>
<dbReference type="EC" id="3.6.4.13" evidence="5"/>
<dbReference type="GO" id="GO:0043186">
    <property type="term" value="C:P granule"/>
    <property type="evidence" value="ECO:0007669"/>
    <property type="project" value="UniProtKB-ARBA"/>
</dbReference>
<dbReference type="PROSITE" id="PS50157">
    <property type="entry name" value="ZINC_FINGER_C2H2_2"/>
    <property type="match status" value="2"/>
</dbReference>
<accession>A0AAE9EWK1</accession>
<dbReference type="PROSITE" id="PS51192">
    <property type="entry name" value="HELICASE_ATP_BIND_1"/>
    <property type="match status" value="1"/>
</dbReference>
<dbReference type="GO" id="GO:0016787">
    <property type="term" value="F:hydrolase activity"/>
    <property type="evidence" value="ECO:0007669"/>
    <property type="project" value="UniProtKB-KW"/>
</dbReference>
<evidence type="ECO:0000256" key="17">
    <source>
        <dbReference type="ARBA" id="ARBA00023125"/>
    </source>
</evidence>
<evidence type="ECO:0000313" key="29">
    <source>
        <dbReference type="Proteomes" id="UP000829354"/>
    </source>
</evidence>
<keyword evidence="18" id="KW-0804">Transcription</keyword>
<dbReference type="EMBL" id="CP092623">
    <property type="protein sequence ID" value="UMM30999.1"/>
    <property type="molecule type" value="Genomic_DNA"/>
</dbReference>
<dbReference type="Pfam" id="PF08147">
    <property type="entry name" value="DBP10CT"/>
    <property type="match status" value="1"/>
</dbReference>
<dbReference type="InterPro" id="IPR036236">
    <property type="entry name" value="Znf_C2H2_sf"/>
</dbReference>
<dbReference type="SUPFAM" id="SSF52540">
    <property type="entry name" value="P-loop containing nucleoside triphosphate hydrolases"/>
    <property type="match status" value="2"/>
</dbReference>
<dbReference type="SMART" id="SM00490">
    <property type="entry name" value="HELICc"/>
    <property type="match status" value="1"/>
</dbReference>
<comment type="subcellular location">
    <subcellularLocation>
        <location evidence="1">Cytoplasm</location>
    </subcellularLocation>
    <subcellularLocation>
        <location evidence="2">Nucleus</location>
        <location evidence="2">Nucleolus</location>
    </subcellularLocation>
</comment>
<dbReference type="InterPro" id="IPR001650">
    <property type="entry name" value="Helicase_C-like"/>
</dbReference>
<evidence type="ECO:0000313" key="28">
    <source>
        <dbReference type="EMBL" id="UMM30999.1"/>
    </source>
</evidence>
<feature type="domain" description="Helicase ATP-binding" evidence="25">
    <location>
        <begin position="55"/>
        <end position="226"/>
    </location>
</feature>
<feature type="domain" description="C2H2-type" evidence="24">
    <location>
        <begin position="985"/>
        <end position="1012"/>
    </location>
</feature>
<dbReference type="PANTHER" id="PTHR47959:SF8">
    <property type="entry name" value="RNA HELICASE"/>
    <property type="match status" value="1"/>
</dbReference>
<dbReference type="InterPro" id="IPR011545">
    <property type="entry name" value="DEAD/DEAH_box_helicase_dom"/>
</dbReference>
<dbReference type="Pfam" id="PF00096">
    <property type="entry name" value="zf-C2H2"/>
    <property type="match status" value="2"/>
</dbReference>
<keyword evidence="11" id="KW-0378">Hydrolase</keyword>
<feature type="compositionally biased region" description="Polar residues" evidence="23">
    <location>
        <begin position="919"/>
        <end position="929"/>
    </location>
</feature>
<dbReference type="InterPro" id="IPR027417">
    <property type="entry name" value="P-loop_NTPase"/>
</dbReference>
<dbReference type="InterPro" id="IPR000629">
    <property type="entry name" value="RNA-helicase_DEAD-box_CS"/>
</dbReference>
<evidence type="ECO:0000256" key="3">
    <source>
        <dbReference type="ARBA" id="ARBA00005682"/>
    </source>
</evidence>
<dbReference type="InterPro" id="IPR014014">
    <property type="entry name" value="RNA_helicase_DEAD_Q_motif"/>
</dbReference>
<name>A0AAE9EWK1_CAEBR</name>
<evidence type="ECO:0000256" key="16">
    <source>
        <dbReference type="ARBA" id="ARBA00023015"/>
    </source>
</evidence>
<feature type="region of interest" description="Disordered" evidence="23">
    <location>
        <begin position="893"/>
        <end position="952"/>
    </location>
</feature>
<evidence type="ECO:0000256" key="1">
    <source>
        <dbReference type="ARBA" id="ARBA00004496"/>
    </source>
</evidence>
<dbReference type="PROSITE" id="PS00028">
    <property type="entry name" value="ZINC_FINGER_C2H2_1"/>
    <property type="match status" value="3"/>
</dbReference>
<dbReference type="PROSITE" id="PS51194">
    <property type="entry name" value="HELICASE_CTER"/>
    <property type="match status" value="1"/>
</dbReference>
<feature type="region of interest" description="Disordered" evidence="23">
    <location>
        <begin position="1"/>
        <end position="25"/>
    </location>
</feature>
<keyword evidence="13" id="KW-0862">Zinc</keyword>
<dbReference type="GO" id="GO:0003724">
    <property type="term" value="F:RNA helicase activity"/>
    <property type="evidence" value="ECO:0007669"/>
    <property type="project" value="UniProtKB-EC"/>
</dbReference>
<feature type="region of interest" description="Disordered" evidence="23">
    <location>
        <begin position="714"/>
        <end position="806"/>
    </location>
</feature>
<evidence type="ECO:0000256" key="20">
    <source>
        <dbReference type="ARBA" id="ARBA00047984"/>
    </source>
</evidence>
<feature type="domain" description="C2H2-type" evidence="24">
    <location>
        <begin position="955"/>
        <end position="984"/>
    </location>
</feature>
<dbReference type="GO" id="GO:0003677">
    <property type="term" value="F:DNA binding"/>
    <property type="evidence" value="ECO:0007669"/>
    <property type="project" value="UniProtKB-KW"/>
</dbReference>
<dbReference type="Pfam" id="PF00270">
    <property type="entry name" value="DEAD"/>
    <property type="match status" value="1"/>
</dbReference>
<dbReference type="Proteomes" id="UP000829354">
    <property type="component" value="Chromosome IV"/>
</dbReference>
<dbReference type="AlphaFoldDB" id="A0AAE9EWK1"/>
<evidence type="ECO:0000256" key="13">
    <source>
        <dbReference type="ARBA" id="ARBA00022833"/>
    </source>
</evidence>
<keyword evidence="7" id="KW-0479">Metal-binding</keyword>
<dbReference type="Pfam" id="PF00271">
    <property type="entry name" value="Helicase_C"/>
    <property type="match status" value="1"/>
</dbReference>
<proteinExistence type="inferred from homology"/>
<comment type="similarity">
    <text evidence="4">Belongs to the DEAD box helicase family. DDX54/DBP10 subfamily.</text>
</comment>
<evidence type="ECO:0000256" key="9">
    <source>
        <dbReference type="ARBA" id="ARBA00022741"/>
    </source>
</evidence>
<evidence type="ECO:0000256" key="8">
    <source>
        <dbReference type="ARBA" id="ARBA00022737"/>
    </source>
</evidence>
<dbReference type="GO" id="GO:0008270">
    <property type="term" value="F:zinc ion binding"/>
    <property type="evidence" value="ECO:0007669"/>
    <property type="project" value="UniProtKB-KW"/>
</dbReference>
<evidence type="ECO:0000256" key="12">
    <source>
        <dbReference type="ARBA" id="ARBA00022806"/>
    </source>
</evidence>
<dbReference type="InterPro" id="IPR050079">
    <property type="entry name" value="DEAD_box_RNA_helicase"/>
</dbReference>
<dbReference type="FunFam" id="3.30.160.60:FF:000092">
    <property type="entry name" value="Early growth response protein 3"/>
    <property type="match status" value="1"/>
</dbReference>
<evidence type="ECO:0000256" key="22">
    <source>
        <dbReference type="PROSITE-ProRule" id="PRU00552"/>
    </source>
</evidence>
<evidence type="ECO:0000259" key="25">
    <source>
        <dbReference type="PROSITE" id="PS51192"/>
    </source>
</evidence>
<evidence type="ECO:0000256" key="21">
    <source>
        <dbReference type="PROSITE-ProRule" id="PRU00042"/>
    </source>
</evidence>